<evidence type="ECO:0000313" key="11">
    <source>
        <dbReference type="Proteomes" id="UP000735302"/>
    </source>
</evidence>
<evidence type="ECO:0000256" key="3">
    <source>
        <dbReference type="ARBA" id="ARBA00022989"/>
    </source>
</evidence>
<evidence type="ECO:0000256" key="2">
    <source>
        <dbReference type="ARBA" id="ARBA00022692"/>
    </source>
</evidence>
<comment type="subcellular location">
    <subcellularLocation>
        <location evidence="1">Membrane</location>
        <topology evidence="1">Multi-pass membrane protein</topology>
    </subcellularLocation>
</comment>
<keyword evidence="3 8" id="KW-1133">Transmembrane helix</keyword>
<dbReference type="EMBL" id="BLXT01005798">
    <property type="protein sequence ID" value="GFO26304.1"/>
    <property type="molecule type" value="Genomic_DNA"/>
</dbReference>
<dbReference type="AlphaFoldDB" id="A0AAV4C5E8"/>
<keyword evidence="2 8" id="KW-0812">Transmembrane</keyword>
<feature type="transmembrane region" description="Helical" evidence="8">
    <location>
        <begin position="110"/>
        <end position="129"/>
    </location>
</feature>
<keyword evidence="5 8" id="KW-0472">Membrane</keyword>
<dbReference type="PANTHER" id="PTHR24243:SF208">
    <property type="entry name" value="PYROKININ-1 RECEPTOR"/>
    <property type="match status" value="1"/>
</dbReference>
<feature type="transmembrane region" description="Helical" evidence="8">
    <location>
        <begin position="353"/>
        <end position="374"/>
    </location>
</feature>
<feature type="transmembrane region" description="Helical" evidence="8">
    <location>
        <begin position="310"/>
        <end position="333"/>
    </location>
</feature>
<accession>A0AAV4C5E8</accession>
<dbReference type="SUPFAM" id="SSF81321">
    <property type="entry name" value="Family A G protein-coupled receptor-like"/>
    <property type="match status" value="1"/>
</dbReference>
<evidence type="ECO:0000256" key="6">
    <source>
        <dbReference type="ARBA" id="ARBA00023170"/>
    </source>
</evidence>
<proteinExistence type="predicted"/>
<dbReference type="Proteomes" id="UP000735302">
    <property type="component" value="Unassembled WGS sequence"/>
</dbReference>
<comment type="caution">
    <text evidence="10">The sequence shown here is derived from an EMBL/GenBank/DDBJ whole genome shotgun (WGS) entry which is preliminary data.</text>
</comment>
<keyword evidence="6 10" id="KW-0675">Receptor</keyword>
<dbReference type="PROSITE" id="PS50262">
    <property type="entry name" value="G_PROTEIN_RECEP_F1_2"/>
    <property type="match status" value="1"/>
</dbReference>
<dbReference type="GO" id="GO:0016020">
    <property type="term" value="C:membrane"/>
    <property type="evidence" value="ECO:0007669"/>
    <property type="project" value="UniProtKB-SubCell"/>
</dbReference>
<dbReference type="PRINTS" id="PR00237">
    <property type="entry name" value="GPCRRHODOPSN"/>
</dbReference>
<dbReference type="Pfam" id="PF00001">
    <property type="entry name" value="7tm_1"/>
    <property type="match status" value="1"/>
</dbReference>
<feature type="transmembrane region" description="Helical" evidence="8">
    <location>
        <begin position="74"/>
        <end position="98"/>
    </location>
</feature>
<evidence type="ECO:0000256" key="7">
    <source>
        <dbReference type="ARBA" id="ARBA00023224"/>
    </source>
</evidence>
<feature type="transmembrane region" description="Helical" evidence="8">
    <location>
        <begin position="196"/>
        <end position="217"/>
    </location>
</feature>
<feature type="transmembrane region" description="Helical" evidence="8">
    <location>
        <begin position="251"/>
        <end position="274"/>
    </location>
</feature>
<dbReference type="InterPro" id="IPR017452">
    <property type="entry name" value="GPCR_Rhodpsn_7TM"/>
</dbReference>
<sequence>MTTIPGYRLFKRMSYVLMIGLMLNNLVGLSSSERIKIGNLSDTLMMNKTNFNMSSRQMNTESLARDIFLNLRQIIFWSILVIGIFGVIGNILIILVCIRLGFSETIHASYLALAVSDLLSVLSVIWLAICNTPLINLLLNQLLIVTDLSPFTQLTSARPHLAFSRTTALITAWISMERCLCVVFPMKVKFMITYTVNAVVLVMIFIIGCGPAMNSYITVRSELREDPLKNETRLFFFVSGNDHPLNVSAYFFYYVAFPVFSWVVVIVNTTVLIIKLKQSANWRKQHLNFPTASAAQRTTSVRTNRVTKTAVVVASIFIVCSLPISLTFFAWSFLPEFYRKVQFRDLFLLNSSLVFLLSEVNSSVNIIVFTLMWTRFRSALLHVMCRK</sequence>
<organism evidence="10 11">
    <name type="scientific">Plakobranchus ocellatus</name>
    <dbReference type="NCBI Taxonomy" id="259542"/>
    <lineage>
        <taxon>Eukaryota</taxon>
        <taxon>Metazoa</taxon>
        <taxon>Spiralia</taxon>
        <taxon>Lophotrochozoa</taxon>
        <taxon>Mollusca</taxon>
        <taxon>Gastropoda</taxon>
        <taxon>Heterobranchia</taxon>
        <taxon>Euthyneura</taxon>
        <taxon>Panpulmonata</taxon>
        <taxon>Sacoglossa</taxon>
        <taxon>Placobranchoidea</taxon>
        <taxon>Plakobranchidae</taxon>
        <taxon>Plakobranchus</taxon>
    </lineage>
</organism>
<feature type="transmembrane region" description="Helical" evidence="8">
    <location>
        <begin position="162"/>
        <end position="184"/>
    </location>
</feature>
<keyword evidence="7" id="KW-0807">Transducer</keyword>
<dbReference type="GO" id="GO:0004930">
    <property type="term" value="F:G protein-coupled receptor activity"/>
    <property type="evidence" value="ECO:0007669"/>
    <property type="project" value="UniProtKB-KW"/>
</dbReference>
<keyword evidence="4" id="KW-0297">G-protein coupled receptor</keyword>
<reference evidence="10 11" key="1">
    <citation type="journal article" date="2021" name="Elife">
        <title>Chloroplast acquisition without the gene transfer in kleptoplastic sea slugs, Plakobranchus ocellatus.</title>
        <authorList>
            <person name="Maeda T."/>
            <person name="Takahashi S."/>
            <person name="Yoshida T."/>
            <person name="Shimamura S."/>
            <person name="Takaki Y."/>
            <person name="Nagai Y."/>
            <person name="Toyoda A."/>
            <person name="Suzuki Y."/>
            <person name="Arimoto A."/>
            <person name="Ishii H."/>
            <person name="Satoh N."/>
            <person name="Nishiyama T."/>
            <person name="Hasebe M."/>
            <person name="Maruyama T."/>
            <person name="Minagawa J."/>
            <person name="Obokata J."/>
            <person name="Shigenobu S."/>
        </authorList>
    </citation>
    <scope>NUCLEOTIDE SEQUENCE [LARGE SCALE GENOMIC DNA]</scope>
</reference>
<evidence type="ECO:0000256" key="8">
    <source>
        <dbReference type="SAM" id="Phobius"/>
    </source>
</evidence>
<evidence type="ECO:0000259" key="9">
    <source>
        <dbReference type="PROSITE" id="PS50262"/>
    </source>
</evidence>
<evidence type="ECO:0000313" key="10">
    <source>
        <dbReference type="EMBL" id="GFO26304.1"/>
    </source>
</evidence>
<feature type="domain" description="G-protein coupled receptors family 1 profile" evidence="9">
    <location>
        <begin position="89"/>
        <end position="369"/>
    </location>
</feature>
<evidence type="ECO:0000256" key="4">
    <source>
        <dbReference type="ARBA" id="ARBA00023040"/>
    </source>
</evidence>
<dbReference type="PANTHER" id="PTHR24243">
    <property type="entry name" value="G-PROTEIN COUPLED RECEPTOR"/>
    <property type="match status" value="1"/>
</dbReference>
<evidence type="ECO:0000256" key="1">
    <source>
        <dbReference type="ARBA" id="ARBA00004141"/>
    </source>
</evidence>
<protein>
    <submittedName>
        <fullName evidence="10">Peptide receptor gpcr</fullName>
    </submittedName>
</protein>
<gene>
    <name evidence="10" type="ORF">PoB_005280900</name>
</gene>
<dbReference type="InterPro" id="IPR000276">
    <property type="entry name" value="GPCR_Rhodpsn"/>
</dbReference>
<name>A0AAV4C5E8_9GAST</name>
<keyword evidence="11" id="KW-1185">Reference proteome</keyword>
<evidence type="ECO:0000256" key="5">
    <source>
        <dbReference type="ARBA" id="ARBA00023136"/>
    </source>
</evidence>
<dbReference type="Gene3D" id="1.20.1070.10">
    <property type="entry name" value="Rhodopsin 7-helix transmembrane proteins"/>
    <property type="match status" value="1"/>
</dbReference>